<keyword evidence="4" id="KW-1003">Cell membrane</keyword>
<keyword evidence="9" id="KW-0418">Kinase</keyword>
<name>A0ABR4YRH7_9MYCO</name>
<feature type="region of interest" description="Disordered" evidence="14">
    <location>
        <begin position="288"/>
        <end position="330"/>
    </location>
</feature>
<sequence>MCGRAWPRSLAGQAIALQVLVVAVVVLAGTALALLDARRDGQEAARQQVVGIATALADSPSTAAAIESGSATAVLQPVTEAVRTGTDIAFITIMAPDGVRFTHTDPRQIGGHYLGTVEPALRGETFSEVYTGTLGPSVRAIAPVHGRDGRVVGLVAAGITQQTLGQRWRAQIPAIAAITIAALVVSLMGGWAIRRRLLRQTRGLRPDELRVMYDHHDAILHSVSEGLIVLDRDGVVLANDEARRLLGLPPGPVAAQDLPDFLRSADPGARDELHVTGDRVLVVNRARVTDSRTGGQERSHRGVRTGGQERSHRGVRTGGQERSDRGNRSEVVTIRDRTELQGALGELSSLQVLADSLRAQAHESANKLHTVVTMVEMGRPEDAVRFATSELELSQRLVDRLSLAVDEPALVALLLGKTAQADERGIVLTVTEDTQLAAHAVLTGQEMVTVLGNLIDNAMDACDREDPWIEVTVSQDDQELLIRVADSGPGMDADTFEKAMQRGYSTKSDSSGHGLGLALVAQTVKRHGGTLRTDITYGSVVTATVPVAPHA</sequence>
<comment type="caution">
    <text evidence="17">The sequence shown here is derived from an EMBL/GenBank/DDBJ whole genome shotgun (WGS) entry which is preliminary data.</text>
</comment>
<dbReference type="Pfam" id="PF02518">
    <property type="entry name" value="HATPase_c"/>
    <property type="match status" value="1"/>
</dbReference>
<dbReference type="PANTHER" id="PTHR43547">
    <property type="entry name" value="TWO-COMPONENT HISTIDINE KINASE"/>
    <property type="match status" value="1"/>
</dbReference>
<dbReference type="SMART" id="SM00387">
    <property type="entry name" value="HATPase_c"/>
    <property type="match status" value="1"/>
</dbReference>
<feature type="compositionally biased region" description="Basic and acidic residues" evidence="14">
    <location>
        <begin position="319"/>
        <end position="330"/>
    </location>
</feature>
<dbReference type="PANTHER" id="PTHR43547:SF10">
    <property type="entry name" value="SENSOR HISTIDINE KINASE DCUS"/>
    <property type="match status" value="1"/>
</dbReference>
<evidence type="ECO:0000256" key="13">
    <source>
        <dbReference type="ARBA" id="ARBA00023136"/>
    </source>
</evidence>
<dbReference type="Gene3D" id="3.30.565.10">
    <property type="entry name" value="Histidine kinase-like ATPase, C-terminal domain"/>
    <property type="match status" value="1"/>
</dbReference>
<reference evidence="17 18" key="1">
    <citation type="submission" date="2014-11" db="EMBL/GenBank/DDBJ databases">
        <title>Mycobacterium setense Manresensis Genome.</title>
        <authorList>
            <person name="Rech G."/>
            <person name="Sumoy L."/>
        </authorList>
    </citation>
    <scope>NUCLEOTIDE SEQUENCE [LARGE SCALE GENOMIC DNA]</scope>
    <source>
        <strain evidence="17 18">Manresensis</strain>
    </source>
</reference>
<dbReference type="SUPFAM" id="SSF103190">
    <property type="entry name" value="Sensory domain-like"/>
    <property type="match status" value="1"/>
</dbReference>
<evidence type="ECO:0000256" key="9">
    <source>
        <dbReference type="ARBA" id="ARBA00022777"/>
    </source>
</evidence>
<dbReference type="Pfam" id="PF13188">
    <property type="entry name" value="PAS_8"/>
    <property type="match status" value="1"/>
</dbReference>
<evidence type="ECO:0000256" key="14">
    <source>
        <dbReference type="SAM" id="MobiDB-lite"/>
    </source>
</evidence>
<dbReference type="Proteomes" id="UP000031004">
    <property type="component" value="Unassembled WGS sequence"/>
</dbReference>
<dbReference type="PRINTS" id="PR00344">
    <property type="entry name" value="BCTRLSENSOR"/>
</dbReference>
<keyword evidence="12" id="KW-0902">Two-component regulatory system</keyword>
<evidence type="ECO:0000256" key="4">
    <source>
        <dbReference type="ARBA" id="ARBA00022475"/>
    </source>
</evidence>
<dbReference type="InterPro" id="IPR033463">
    <property type="entry name" value="sCache_3"/>
</dbReference>
<accession>A0ABR4YRH7</accession>
<dbReference type="InterPro" id="IPR004358">
    <property type="entry name" value="Sig_transdc_His_kin-like_C"/>
</dbReference>
<dbReference type="Gene3D" id="3.30.450.20">
    <property type="entry name" value="PAS domain"/>
    <property type="match status" value="2"/>
</dbReference>
<evidence type="ECO:0000259" key="16">
    <source>
        <dbReference type="PROSITE" id="PS50109"/>
    </source>
</evidence>
<evidence type="ECO:0000256" key="5">
    <source>
        <dbReference type="ARBA" id="ARBA00022553"/>
    </source>
</evidence>
<dbReference type="InterPro" id="IPR005467">
    <property type="entry name" value="His_kinase_dom"/>
</dbReference>
<evidence type="ECO:0000313" key="18">
    <source>
        <dbReference type="Proteomes" id="UP000031004"/>
    </source>
</evidence>
<dbReference type="InterPro" id="IPR003594">
    <property type="entry name" value="HATPase_dom"/>
</dbReference>
<keyword evidence="7 15" id="KW-0812">Transmembrane</keyword>
<comment type="catalytic activity">
    <reaction evidence="1">
        <text>ATP + protein L-histidine = ADP + protein N-phospho-L-histidine.</text>
        <dbReference type="EC" id="2.7.13.3"/>
    </reaction>
</comment>
<dbReference type="Pfam" id="PF17203">
    <property type="entry name" value="sCache_3_2"/>
    <property type="match status" value="1"/>
</dbReference>
<evidence type="ECO:0000313" key="17">
    <source>
        <dbReference type="EMBL" id="KHO22845.1"/>
    </source>
</evidence>
<evidence type="ECO:0000256" key="2">
    <source>
        <dbReference type="ARBA" id="ARBA00004651"/>
    </source>
</evidence>
<keyword evidence="13 15" id="KW-0472">Membrane</keyword>
<feature type="compositionally biased region" description="Basic and acidic residues" evidence="14">
    <location>
        <begin position="288"/>
        <end position="300"/>
    </location>
</feature>
<organism evidence="17 18">
    <name type="scientific">Mycolicibacterium setense</name>
    <dbReference type="NCBI Taxonomy" id="431269"/>
    <lineage>
        <taxon>Bacteria</taxon>
        <taxon>Bacillati</taxon>
        <taxon>Actinomycetota</taxon>
        <taxon>Actinomycetes</taxon>
        <taxon>Mycobacteriales</taxon>
        <taxon>Mycobacteriaceae</taxon>
        <taxon>Mycolicibacterium</taxon>
    </lineage>
</organism>
<evidence type="ECO:0000256" key="1">
    <source>
        <dbReference type="ARBA" id="ARBA00000085"/>
    </source>
</evidence>
<keyword evidence="18" id="KW-1185">Reference proteome</keyword>
<keyword evidence="8" id="KW-0547">Nucleotide-binding</keyword>
<dbReference type="SUPFAM" id="SSF55785">
    <property type="entry name" value="PYP-like sensor domain (PAS domain)"/>
    <property type="match status" value="1"/>
</dbReference>
<dbReference type="EMBL" id="JTLZ01000009">
    <property type="protein sequence ID" value="KHO22845.1"/>
    <property type="molecule type" value="Genomic_DNA"/>
</dbReference>
<dbReference type="EC" id="2.7.13.3" evidence="3"/>
<dbReference type="InterPro" id="IPR029151">
    <property type="entry name" value="Sensor-like_sf"/>
</dbReference>
<evidence type="ECO:0000256" key="12">
    <source>
        <dbReference type="ARBA" id="ARBA00023012"/>
    </source>
</evidence>
<evidence type="ECO:0000256" key="15">
    <source>
        <dbReference type="SAM" id="Phobius"/>
    </source>
</evidence>
<comment type="subcellular location">
    <subcellularLocation>
        <location evidence="2">Cell membrane</location>
        <topology evidence="2">Multi-pass membrane protein</topology>
    </subcellularLocation>
</comment>
<proteinExistence type="predicted"/>
<dbReference type="PROSITE" id="PS50109">
    <property type="entry name" value="HIS_KIN"/>
    <property type="match status" value="1"/>
</dbReference>
<evidence type="ECO:0000256" key="10">
    <source>
        <dbReference type="ARBA" id="ARBA00022840"/>
    </source>
</evidence>
<evidence type="ECO:0000256" key="7">
    <source>
        <dbReference type="ARBA" id="ARBA00022692"/>
    </source>
</evidence>
<keyword evidence="5" id="KW-0597">Phosphoprotein</keyword>
<evidence type="ECO:0000256" key="8">
    <source>
        <dbReference type="ARBA" id="ARBA00022741"/>
    </source>
</evidence>
<gene>
    <name evidence="17" type="ORF">QQ44_20755</name>
</gene>
<dbReference type="InterPro" id="IPR035965">
    <property type="entry name" value="PAS-like_dom_sf"/>
</dbReference>
<dbReference type="SUPFAM" id="SSF55874">
    <property type="entry name" value="ATPase domain of HSP90 chaperone/DNA topoisomerase II/histidine kinase"/>
    <property type="match status" value="1"/>
</dbReference>
<feature type="transmembrane region" description="Helical" evidence="15">
    <location>
        <begin position="172"/>
        <end position="193"/>
    </location>
</feature>
<dbReference type="CDD" id="cd18773">
    <property type="entry name" value="PDC1_HK_sensor"/>
    <property type="match status" value="1"/>
</dbReference>
<evidence type="ECO:0000256" key="6">
    <source>
        <dbReference type="ARBA" id="ARBA00022679"/>
    </source>
</evidence>
<evidence type="ECO:0000256" key="11">
    <source>
        <dbReference type="ARBA" id="ARBA00022989"/>
    </source>
</evidence>
<keyword evidence="10 17" id="KW-0067">ATP-binding</keyword>
<keyword evidence="6" id="KW-0808">Transferase</keyword>
<keyword evidence="11 15" id="KW-1133">Transmembrane helix</keyword>
<dbReference type="InterPro" id="IPR000014">
    <property type="entry name" value="PAS"/>
</dbReference>
<protein>
    <recommendedName>
        <fullName evidence="3">histidine kinase</fullName>
        <ecNumber evidence="3">2.7.13.3</ecNumber>
    </recommendedName>
</protein>
<dbReference type="InterPro" id="IPR036890">
    <property type="entry name" value="HATPase_C_sf"/>
</dbReference>
<dbReference type="SMART" id="SM00091">
    <property type="entry name" value="PAS"/>
    <property type="match status" value="1"/>
</dbReference>
<dbReference type="GO" id="GO:0005524">
    <property type="term" value="F:ATP binding"/>
    <property type="evidence" value="ECO:0007669"/>
    <property type="project" value="UniProtKB-KW"/>
</dbReference>
<evidence type="ECO:0000256" key="3">
    <source>
        <dbReference type="ARBA" id="ARBA00012438"/>
    </source>
</evidence>
<feature type="transmembrane region" description="Helical" evidence="15">
    <location>
        <begin position="15"/>
        <end position="35"/>
    </location>
</feature>
<feature type="domain" description="Histidine kinase" evidence="16">
    <location>
        <begin position="359"/>
        <end position="549"/>
    </location>
</feature>
<dbReference type="CDD" id="cd00130">
    <property type="entry name" value="PAS"/>
    <property type="match status" value="1"/>
</dbReference>